<evidence type="ECO:0000313" key="3">
    <source>
        <dbReference type="Proteomes" id="UP000298030"/>
    </source>
</evidence>
<dbReference type="Proteomes" id="UP000298030">
    <property type="component" value="Unassembled WGS sequence"/>
</dbReference>
<dbReference type="EMBL" id="QPFP01000001">
    <property type="protein sequence ID" value="TEB39512.1"/>
    <property type="molecule type" value="Genomic_DNA"/>
</dbReference>
<feature type="region of interest" description="Disordered" evidence="1">
    <location>
        <begin position="31"/>
        <end position="53"/>
    </location>
</feature>
<accession>A0A4Y7U153</accession>
<gene>
    <name evidence="2" type="ORF">FA13DRAFT_6175</name>
</gene>
<protein>
    <submittedName>
        <fullName evidence="2">Uncharacterized protein</fullName>
    </submittedName>
</protein>
<evidence type="ECO:0000256" key="1">
    <source>
        <dbReference type="SAM" id="MobiDB-lite"/>
    </source>
</evidence>
<evidence type="ECO:0000313" key="2">
    <source>
        <dbReference type="EMBL" id="TEB39512.1"/>
    </source>
</evidence>
<proteinExistence type="predicted"/>
<dbReference type="AlphaFoldDB" id="A0A4Y7U153"/>
<reference evidence="2 3" key="1">
    <citation type="journal article" date="2019" name="Nat. Ecol. Evol.">
        <title>Megaphylogeny resolves global patterns of mushroom evolution.</title>
        <authorList>
            <person name="Varga T."/>
            <person name="Krizsan K."/>
            <person name="Foldi C."/>
            <person name="Dima B."/>
            <person name="Sanchez-Garcia M."/>
            <person name="Sanchez-Ramirez S."/>
            <person name="Szollosi G.J."/>
            <person name="Szarkandi J.G."/>
            <person name="Papp V."/>
            <person name="Albert L."/>
            <person name="Andreopoulos W."/>
            <person name="Angelini C."/>
            <person name="Antonin V."/>
            <person name="Barry K.W."/>
            <person name="Bougher N.L."/>
            <person name="Buchanan P."/>
            <person name="Buyck B."/>
            <person name="Bense V."/>
            <person name="Catcheside P."/>
            <person name="Chovatia M."/>
            <person name="Cooper J."/>
            <person name="Damon W."/>
            <person name="Desjardin D."/>
            <person name="Finy P."/>
            <person name="Geml J."/>
            <person name="Haridas S."/>
            <person name="Hughes K."/>
            <person name="Justo A."/>
            <person name="Karasinski D."/>
            <person name="Kautmanova I."/>
            <person name="Kiss B."/>
            <person name="Kocsube S."/>
            <person name="Kotiranta H."/>
            <person name="LaButti K.M."/>
            <person name="Lechner B.E."/>
            <person name="Liimatainen K."/>
            <person name="Lipzen A."/>
            <person name="Lukacs Z."/>
            <person name="Mihaltcheva S."/>
            <person name="Morgado L.N."/>
            <person name="Niskanen T."/>
            <person name="Noordeloos M.E."/>
            <person name="Ohm R.A."/>
            <person name="Ortiz-Santana B."/>
            <person name="Ovrebo C."/>
            <person name="Racz N."/>
            <person name="Riley R."/>
            <person name="Savchenko A."/>
            <person name="Shiryaev A."/>
            <person name="Soop K."/>
            <person name="Spirin V."/>
            <person name="Szebenyi C."/>
            <person name="Tomsovsky M."/>
            <person name="Tulloss R.E."/>
            <person name="Uehling J."/>
            <person name="Grigoriev I.V."/>
            <person name="Vagvolgyi C."/>
            <person name="Papp T."/>
            <person name="Martin F.M."/>
            <person name="Miettinen O."/>
            <person name="Hibbett D.S."/>
            <person name="Nagy L.G."/>
        </authorList>
    </citation>
    <scope>NUCLEOTIDE SEQUENCE [LARGE SCALE GENOMIC DNA]</scope>
    <source>
        <strain evidence="2 3">FP101781</strain>
    </source>
</reference>
<name>A0A4Y7U153_COPMI</name>
<sequence length="87" mass="9190">MDMTASTTHGSGPVNHSDCESTVASAHCTMRSANIPPQAGTPSDIREHTYFPAGASTSPPPLLPVIPSRCFDSCPALVRPFKNSTFM</sequence>
<organism evidence="2 3">
    <name type="scientific">Coprinellus micaceus</name>
    <name type="common">Glistening ink-cap mushroom</name>
    <name type="synonym">Coprinus micaceus</name>
    <dbReference type="NCBI Taxonomy" id="71717"/>
    <lineage>
        <taxon>Eukaryota</taxon>
        <taxon>Fungi</taxon>
        <taxon>Dikarya</taxon>
        <taxon>Basidiomycota</taxon>
        <taxon>Agaricomycotina</taxon>
        <taxon>Agaricomycetes</taxon>
        <taxon>Agaricomycetidae</taxon>
        <taxon>Agaricales</taxon>
        <taxon>Agaricineae</taxon>
        <taxon>Psathyrellaceae</taxon>
        <taxon>Coprinellus</taxon>
    </lineage>
</organism>
<comment type="caution">
    <text evidence="2">The sequence shown here is derived from an EMBL/GenBank/DDBJ whole genome shotgun (WGS) entry which is preliminary data.</text>
</comment>
<keyword evidence="3" id="KW-1185">Reference proteome</keyword>